<evidence type="ECO:0000256" key="3">
    <source>
        <dbReference type="ARBA" id="ARBA00022827"/>
    </source>
</evidence>
<dbReference type="InterPro" id="IPR007867">
    <property type="entry name" value="GMC_OxRtase_C"/>
</dbReference>
<dbReference type="Proteomes" id="UP000078561">
    <property type="component" value="Unassembled WGS sequence"/>
</dbReference>
<evidence type="ECO:0000256" key="4">
    <source>
        <dbReference type="ARBA" id="ARBA00023002"/>
    </source>
</evidence>
<keyword evidence="4" id="KW-0560">Oxidoreductase</keyword>
<sequence length="701" mass="76879">MVLKLDKKQREVLQSIMDTFIAPLDDDESLELVQCARNDSFLDIHSPVDLSAMAASSATDLENATDLALAFLENSVPQSVQLAVMAKLRTLSTSWSFLPKKVFTQLTRPQREQAVLRWAETGPAGRQIFQILSAMSLHASYGTSGILPSPTAALIQKKKRAFAKKSKGEDAVADQTLAPFKLLTLYEAQVLQEITFDVIVIGSGPGAGVIAAQVASVGESVLVIEKGRYEEADQNKAAGETAKQSDSNGVRYNKTGSVGLLAGKILGGGTSVDWSLSLDPATSMLEEWSAKSNDLFDPSIFKRDLAAVRERIGASIKVLNHNRPNKILKEGCAKLGVPVTDCPINNREAFPRDRKVNTASNFWRYRGGEDTIKQVRTANSWLRDAEAYGARFIDQTKVTKIIINKEGKASGVECLYKGITPFTYTSKIVVVADGSLHTPTLLRRSGLKNKHIGRHLRLHPTVFIQGFYDQQQQEQQKENDAPLETAISHVADKTCNGHRGAWIQVPTLSPALASVLYPWRGALLHKQAMAKFQHGVPLAVTASDRHSENSVKEDREHQDNNPLIQSTLAKLDESTLVHGLVRAFRILAVTGAKELHHSQLDIEPFRFDATITDGLEAVKDTKFNAWLDRVRQVGIPDTVLSMHQMGTCRMGKSPQKSVTKVTGETWEVENLYVGDASLFMTASGVDPMLTVEALAASSTFR</sequence>
<dbReference type="Pfam" id="PF05199">
    <property type="entry name" value="GMC_oxred_C"/>
    <property type="match status" value="1"/>
</dbReference>
<keyword evidence="3" id="KW-0274">FAD</keyword>
<evidence type="ECO:0000259" key="5">
    <source>
        <dbReference type="Pfam" id="PF00732"/>
    </source>
</evidence>
<dbReference type="PANTHER" id="PTHR46056:SF12">
    <property type="entry name" value="LONG-CHAIN-ALCOHOL OXIDASE"/>
    <property type="match status" value="1"/>
</dbReference>
<feature type="domain" description="Glucose-methanol-choline oxidoreductase N-terminal" evidence="5">
    <location>
        <begin position="249"/>
        <end position="460"/>
    </location>
</feature>
<organism evidence="7">
    <name type="scientific">Absidia glauca</name>
    <name type="common">Pin mould</name>
    <dbReference type="NCBI Taxonomy" id="4829"/>
    <lineage>
        <taxon>Eukaryota</taxon>
        <taxon>Fungi</taxon>
        <taxon>Fungi incertae sedis</taxon>
        <taxon>Mucoromycota</taxon>
        <taxon>Mucoromycotina</taxon>
        <taxon>Mucoromycetes</taxon>
        <taxon>Mucorales</taxon>
        <taxon>Cunninghamellaceae</taxon>
        <taxon>Absidia</taxon>
    </lineage>
</organism>
<dbReference type="EMBL" id="LT552047">
    <property type="protein sequence ID" value="SAL97968.1"/>
    <property type="molecule type" value="Genomic_DNA"/>
</dbReference>
<evidence type="ECO:0000313" key="8">
    <source>
        <dbReference type="Proteomes" id="UP000078561"/>
    </source>
</evidence>
<name>A0A168M570_ABSGL</name>
<dbReference type="GO" id="GO:0050660">
    <property type="term" value="F:flavin adenine dinucleotide binding"/>
    <property type="evidence" value="ECO:0007669"/>
    <property type="project" value="InterPro"/>
</dbReference>
<dbReference type="SUPFAM" id="SSF51905">
    <property type="entry name" value="FAD/NAD(P)-binding domain"/>
    <property type="match status" value="1"/>
</dbReference>
<keyword evidence="8" id="KW-1185">Reference proteome</keyword>
<evidence type="ECO:0000256" key="2">
    <source>
        <dbReference type="ARBA" id="ARBA00022630"/>
    </source>
</evidence>
<dbReference type="Gene3D" id="3.50.50.60">
    <property type="entry name" value="FAD/NAD(P)-binding domain"/>
    <property type="match status" value="2"/>
</dbReference>
<dbReference type="InterPro" id="IPR036188">
    <property type="entry name" value="FAD/NAD-bd_sf"/>
</dbReference>
<proteinExistence type="inferred from homology"/>
<feature type="domain" description="Glucose-methanol-choline oxidoreductase C-terminal" evidence="6">
    <location>
        <begin position="546"/>
        <end position="695"/>
    </location>
</feature>
<dbReference type="InParanoid" id="A0A168M570"/>
<dbReference type="OrthoDB" id="2282001at2759"/>
<reference evidence="7" key="1">
    <citation type="submission" date="2016-04" db="EMBL/GenBank/DDBJ databases">
        <authorList>
            <person name="Evans L.H."/>
            <person name="Alamgir A."/>
            <person name="Owens N."/>
            <person name="Weber N.D."/>
            <person name="Virtaneva K."/>
            <person name="Barbian K."/>
            <person name="Babar A."/>
            <person name="Rosenke K."/>
        </authorList>
    </citation>
    <scope>NUCLEOTIDE SEQUENCE [LARGE SCALE GENOMIC DNA]</scope>
    <source>
        <strain evidence="7">CBS 101.48</strain>
    </source>
</reference>
<accession>A0A168M570</accession>
<dbReference type="InterPro" id="IPR000172">
    <property type="entry name" value="GMC_OxRdtase_N"/>
</dbReference>
<evidence type="ECO:0000256" key="1">
    <source>
        <dbReference type="ARBA" id="ARBA00010790"/>
    </source>
</evidence>
<keyword evidence="2" id="KW-0285">Flavoprotein</keyword>
<dbReference type="Pfam" id="PF00732">
    <property type="entry name" value="GMC_oxred_N"/>
    <property type="match status" value="1"/>
</dbReference>
<dbReference type="AlphaFoldDB" id="A0A168M570"/>
<protein>
    <recommendedName>
        <fullName evidence="9">Long-chain-alcohol oxidase</fullName>
    </recommendedName>
</protein>
<evidence type="ECO:0008006" key="9">
    <source>
        <dbReference type="Google" id="ProtNLM"/>
    </source>
</evidence>
<evidence type="ECO:0000313" key="7">
    <source>
        <dbReference type="EMBL" id="SAL97968.1"/>
    </source>
</evidence>
<gene>
    <name evidence="7" type="primary">ABSGL_03495.1 scaffold 4609</name>
</gene>
<evidence type="ECO:0000259" key="6">
    <source>
        <dbReference type="Pfam" id="PF05199"/>
    </source>
</evidence>
<dbReference type="GO" id="GO:0016614">
    <property type="term" value="F:oxidoreductase activity, acting on CH-OH group of donors"/>
    <property type="evidence" value="ECO:0007669"/>
    <property type="project" value="InterPro"/>
</dbReference>
<dbReference type="PANTHER" id="PTHR46056">
    <property type="entry name" value="LONG-CHAIN-ALCOHOL OXIDASE"/>
    <property type="match status" value="1"/>
</dbReference>
<comment type="similarity">
    <text evidence="1">Belongs to the GMC oxidoreductase family.</text>
</comment>